<protein>
    <submittedName>
        <fullName evidence="2">Divergent AAA domain protein</fullName>
    </submittedName>
</protein>
<dbReference type="Proteomes" id="UP000031830">
    <property type="component" value="Chromosome"/>
</dbReference>
<dbReference type="KEGG" id="fpz:LA55_840"/>
<dbReference type="EMBL" id="CP009440">
    <property type="protein sequence ID" value="AJI52937.1"/>
    <property type="molecule type" value="Genomic_DNA"/>
</dbReference>
<dbReference type="OrthoDB" id="34589at2"/>
<dbReference type="Pfam" id="PF13749">
    <property type="entry name" value="HATPase_c_4"/>
    <property type="match status" value="1"/>
</dbReference>
<dbReference type="PANTHER" id="PTHR30595">
    <property type="entry name" value="GLPR-RELATED TRANSCRIPTIONAL REPRESSOR"/>
    <property type="match status" value="1"/>
</dbReference>
<proteinExistence type="predicted"/>
<accession>A0A0B6D3T3</accession>
<dbReference type="Pfam" id="PF04326">
    <property type="entry name" value="SLFN_AlbA_2"/>
    <property type="match status" value="1"/>
</dbReference>
<dbReference type="InterPro" id="IPR007421">
    <property type="entry name" value="Schlafen_AlbA_2_dom"/>
</dbReference>
<name>A0A0B6D3T3_9GAMM</name>
<evidence type="ECO:0000313" key="2">
    <source>
        <dbReference type="EMBL" id="AJI52937.1"/>
    </source>
</evidence>
<dbReference type="Gene3D" id="1.10.10.10">
    <property type="entry name" value="Winged helix-like DNA-binding domain superfamily/Winged helix DNA-binding domain"/>
    <property type="match status" value="1"/>
</dbReference>
<evidence type="ECO:0000313" key="3">
    <source>
        <dbReference type="Proteomes" id="UP000031830"/>
    </source>
</evidence>
<sequence>MNLFDEIKLGESKTLEFKRELPSSDKIAKTAVAFSNTSGGKLVIGVADDRQIIGIDDANIFDLQDKIASIIFDNCSPNILPEIYTVNYDGKLLLVVEIFRGNLLPYFLKKDGKNNGTYIRIGATNRKAEYENIVELERQKRHISYDEEVSYDVSLDTLDLKPLYERFVKLGKPLDEQKLHNLKLIKSEHGTIYPTNALLILLGYFENCMVKCARFKGVTMELFIDKKEYKGDIFTILENTQNFILNHINLRGEIKGLYRTDTYEIPEVALREALINALIHRDYINKGRDIKVGIYDDIVNIVSPGSFPNTITATDIANGRSEARNKVVANVFKELGLIEQWGSGINRIKKICETNSLKEPKIAEQNDFVDVEFFRPNTANTVLDTDGYMPVSDNYGRLRTITNDYEQLTKEEQEILLYLLNNKTISRKAAIEILKVQKTKAHEILSELVEKNLIIRNGQGRNTHYVLKREANE</sequence>
<dbReference type="PANTHER" id="PTHR30595:SF6">
    <property type="entry name" value="SCHLAFEN ALBA-2 DOMAIN-CONTAINING PROTEIN"/>
    <property type="match status" value="1"/>
</dbReference>
<feature type="domain" description="Schlafen AlbA-2" evidence="1">
    <location>
        <begin position="11"/>
        <end position="128"/>
    </location>
</feature>
<dbReference type="Gene3D" id="3.30.950.30">
    <property type="entry name" value="Schlafen, AAA domain"/>
    <property type="match status" value="1"/>
</dbReference>
<dbReference type="AlphaFoldDB" id="A0A0B6D3T3"/>
<evidence type="ECO:0000259" key="1">
    <source>
        <dbReference type="Pfam" id="PF04326"/>
    </source>
</evidence>
<organism evidence="2 3">
    <name type="scientific">Francisella philomiragia</name>
    <dbReference type="NCBI Taxonomy" id="28110"/>
    <lineage>
        <taxon>Bacteria</taxon>
        <taxon>Pseudomonadati</taxon>
        <taxon>Pseudomonadota</taxon>
        <taxon>Gammaproteobacteria</taxon>
        <taxon>Thiotrichales</taxon>
        <taxon>Francisellaceae</taxon>
        <taxon>Francisella</taxon>
    </lineage>
</organism>
<gene>
    <name evidence="2" type="ORF">LA55_840</name>
</gene>
<dbReference type="InterPro" id="IPR036388">
    <property type="entry name" value="WH-like_DNA-bd_sf"/>
</dbReference>
<dbReference type="SUPFAM" id="SSF46785">
    <property type="entry name" value="Winged helix' DNA-binding domain"/>
    <property type="match status" value="1"/>
</dbReference>
<dbReference type="InterPro" id="IPR038475">
    <property type="entry name" value="RecG_C_sf"/>
</dbReference>
<dbReference type="InterPro" id="IPR038461">
    <property type="entry name" value="Schlafen_AlbA_2_dom_sf"/>
</dbReference>
<reference evidence="2 3" key="1">
    <citation type="journal article" date="2015" name="Genome Announc.">
        <title>Genome sequencing of 18 francisella strains to aid in assay development and testing.</title>
        <authorList>
            <person name="Johnson S.L."/>
            <person name="Daligault H.E."/>
            <person name="Davenport K.W."/>
            <person name="Coyne S.R."/>
            <person name="Frey K.G."/>
            <person name="Koroleva G.I."/>
            <person name="Broomall S.M."/>
            <person name="Bishop-Lilly K.A."/>
            <person name="Bruce D.C."/>
            <person name="Chertkov O."/>
            <person name="Freitas T."/>
            <person name="Jaissle J."/>
            <person name="Ladner J.T."/>
            <person name="Rosenzweig C.N."/>
            <person name="Gibbons H.S."/>
            <person name="Palacios G.F."/>
            <person name="Redden C.L."/>
            <person name="Xu Y."/>
            <person name="Minogue T.D."/>
            <person name="Chain P.S."/>
        </authorList>
    </citation>
    <scope>NUCLEOTIDE SEQUENCE [LARGE SCALE GENOMIC DNA]</scope>
    <source>
        <strain evidence="2 3">GA01-2794</strain>
    </source>
</reference>
<dbReference type="Gene3D" id="3.30.565.60">
    <property type="match status" value="1"/>
</dbReference>
<dbReference type="InterPro" id="IPR036390">
    <property type="entry name" value="WH_DNA-bd_sf"/>
</dbReference>